<reference evidence="1" key="1">
    <citation type="submission" date="2023-11" db="EMBL/GenBank/DDBJ databases">
        <authorList>
            <person name="Poullet M."/>
        </authorList>
    </citation>
    <scope>NUCLEOTIDE SEQUENCE</scope>
    <source>
        <strain evidence="1">E1834</strain>
    </source>
</reference>
<gene>
    <name evidence="1" type="ORF">MENTE1834_LOCUS15432</name>
</gene>
<proteinExistence type="predicted"/>
<dbReference type="EMBL" id="CAVMJV010000017">
    <property type="protein sequence ID" value="CAK5058400.1"/>
    <property type="molecule type" value="Genomic_DNA"/>
</dbReference>
<organism evidence="1 2">
    <name type="scientific">Meloidogyne enterolobii</name>
    <name type="common">Root-knot nematode worm</name>
    <name type="synonym">Meloidogyne mayaguensis</name>
    <dbReference type="NCBI Taxonomy" id="390850"/>
    <lineage>
        <taxon>Eukaryota</taxon>
        <taxon>Metazoa</taxon>
        <taxon>Ecdysozoa</taxon>
        <taxon>Nematoda</taxon>
        <taxon>Chromadorea</taxon>
        <taxon>Rhabditida</taxon>
        <taxon>Tylenchina</taxon>
        <taxon>Tylenchomorpha</taxon>
        <taxon>Tylenchoidea</taxon>
        <taxon>Meloidogynidae</taxon>
        <taxon>Meloidogyninae</taxon>
        <taxon>Meloidogyne</taxon>
    </lineage>
</organism>
<evidence type="ECO:0000313" key="2">
    <source>
        <dbReference type="Proteomes" id="UP001497535"/>
    </source>
</evidence>
<name>A0ACB0YQS4_MELEN</name>
<protein>
    <submittedName>
        <fullName evidence="1">Uncharacterized protein</fullName>
    </submittedName>
</protein>
<keyword evidence="2" id="KW-1185">Reference proteome</keyword>
<accession>A0ACB0YQS4</accession>
<dbReference type="Proteomes" id="UP001497535">
    <property type="component" value="Unassembled WGS sequence"/>
</dbReference>
<comment type="caution">
    <text evidence="1">The sequence shown here is derived from an EMBL/GenBank/DDBJ whole genome shotgun (WGS) entry which is preliminary data.</text>
</comment>
<evidence type="ECO:0000313" key="1">
    <source>
        <dbReference type="EMBL" id="CAK5058400.1"/>
    </source>
</evidence>
<sequence length="187" mass="21570">MGVHICPSDEENVELQRMISEIKRRALETSEPASVLREYTIQSSPAELVSLLPSKDAVRKIVQRVRKERPPSMAAKTCKFEQIYGGEEIKDERYIPENVEEHDYEQPNFPKRIIRKHDIYNVGSTSAEEFESAIRTSTLNAEADAFGAHVADFLRNLSPSCMYRMKIKFERLMQSSMPRIEEIEGKF</sequence>